<keyword evidence="1" id="KW-0812">Transmembrane</keyword>
<evidence type="ECO:0000313" key="2">
    <source>
        <dbReference type="Proteomes" id="UP000046392"/>
    </source>
</evidence>
<dbReference type="AlphaFoldDB" id="A0A0N5B4Z7"/>
<dbReference type="WBParaSite" id="SPAL_0000114500.1">
    <property type="protein sequence ID" value="SPAL_0000114500.1"/>
    <property type="gene ID" value="SPAL_0000114500"/>
</dbReference>
<keyword evidence="2" id="KW-1185">Reference proteome</keyword>
<accession>A0A0N5B4Z7</accession>
<evidence type="ECO:0000256" key="1">
    <source>
        <dbReference type="SAM" id="Phobius"/>
    </source>
</evidence>
<keyword evidence="1" id="KW-1133">Transmembrane helix</keyword>
<name>A0A0N5B4Z7_STREA</name>
<sequence>MYSTSFNKVVQVIIFMCFISFAVINCEMNSQFSNEFKNAPIRARRQLSVGATGQLGDRLNKEKENDLKETVTKHYKVPSDPYSYG</sequence>
<organism evidence="2 3">
    <name type="scientific">Strongyloides papillosus</name>
    <name type="common">Intestinal threadworm</name>
    <dbReference type="NCBI Taxonomy" id="174720"/>
    <lineage>
        <taxon>Eukaryota</taxon>
        <taxon>Metazoa</taxon>
        <taxon>Ecdysozoa</taxon>
        <taxon>Nematoda</taxon>
        <taxon>Chromadorea</taxon>
        <taxon>Rhabditida</taxon>
        <taxon>Tylenchina</taxon>
        <taxon>Panagrolaimomorpha</taxon>
        <taxon>Strongyloidoidea</taxon>
        <taxon>Strongyloididae</taxon>
        <taxon>Strongyloides</taxon>
    </lineage>
</organism>
<keyword evidence="1" id="KW-0472">Membrane</keyword>
<reference evidence="3" key="1">
    <citation type="submission" date="2017-02" db="UniProtKB">
        <authorList>
            <consortium name="WormBaseParasite"/>
        </authorList>
    </citation>
    <scope>IDENTIFICATION</scope>
</reference>
<feature type="transmembrane region" description="Helical" evidence="1">
    <location>
        <begin position="6"/>
        <end position="24"/>
    </location>
</feature>
<proteinExistence type="predicted"/>
<evidence type="ECO:0000313" key="3">
    <source>
        <dbReference type="WBParaSite" id="SPAL_0000114500.1"/>
    </source>
</evidence>
<protein>
    <submittedName>
        <fullName evidence="3">Uncharacterized protein</fullName>
    </submittedName>
</protein>
<dbReference type="Proteomes" id="UP000046392">
    <property type="component" value="Unplaced"/>
</dbReference>